<feature type="compositionally biased region" description="Basic and acidic residues" evidence="2">
    <location>
        <begin position="327"/>
        <end position="349"/>
    </location>
</feature>
<accession>A0A3S1BM51</accession>
<dbReference type="InterPro" id="IPR020837">
    <property type="entry name" value="Fibrinogen_CS"/>
</dbReference>
<keyword evidence="5" id="KW-1185">Reference proteome</keyword>
<gene>
    <name evidence="4" type="ORF">EGW08_005370</name>
</gene>
<comment type="caution">
    <text evidence="4">The sequence shown here is derived from an EMBL/GenBank/DDBJ whole genome shotgun (WGS) entry which is preliminary data.</text>
</comment>
<evidence type="ECO:0000256" key="2">
    <source>
        <dbReference type="SAM" id="MobiDB-lite"/>
    </source>
</evidence>
<feature type="compositionally biased region" description="Basic residues" evidence="2">
    <location>
        <begin position="284"/>
        <end position="300"/>
    </location>
</feature>
<dbReference type="SMART" id="SM00186">
    <property type="entry name" value="FBG"/>
    <property type="match status" value="1"/>
</dbReference>
<dbReference type="GO" id="GO:0005615">
    <property type="term" value="C:extracellular space"/>
    <property type="evidence" value="ECO:0007669"/>
    <property type="project" value="TreeGrafter"/>
</dbReference>
<feature type="domain" description="Fibrinogen C-terminal" evidence="3">
    <location>
        <begin position="358"/>
        <end position="576"/>
    </location>
</feature>
<dbReference type="PROSITE" id="PS00514">
    <property type="entry name" value="FIBRINOGEN_C_1"/>
    <property type="match status" value="1"/>
</dbReference>
<evidence type="ECO:0000313" key="4">
    <source>
        <dbReference type="EMBL" id="RUS86891.1"/>
    </source>
</evidence>
<name>A0A3S1BM51_ELYCH</name>
<dbReference type="OrthoDB" id="9990035at2759"/>
<dbReference type="AlphaFoldDB" id="A0A3S1BM51"/>
<dbReference type="InterPro" id="IPR036056">
    <property type="entry name" value="Fibrinogen-like_C"/>
</dbReference>
<dbReference type="PANTHER" id="PTHR19143">
    <property type="entry name" value="FIBRINOGEN/TENASCIN/ANGIOPOEITIN"/>
    <property type="match status" value="1"/>
</dbReference>
<evidence type="ECO:0000313" key="5">
    <source>
        <dbReference type="Proteomes" id="UP000271974"/>
    </source>
</evidence>
<organism evidence="4 5">
    <name type="scientific">Elysia chlorotica</name>
    <name type="common">Eastern emerald elysia</name>
    <name type="synonym">Sea slug</name>
    <dbReference type="NCBI Taxonomy" id="188477"/>
    <lineage>
        <taxon>Eukaryota</taxon>
        <taxon>Metazoa</taxon>
        <taxon>Spiralia</taxon>
        <taxon>Lophotrochozoa</taxon>
        <taxon>Mollusca</taxon>
        <taxon>Gastropoda</taxon>
        <taxon>Heterobranchia</taxon>
        <taxon>Euthyneura</taxon>
        <taxon>Panpulmonata</taxon>
        <taxon>Sacoglossa</taxon>
        <taxon>Placobranchoidea</taxon>
        <taxon>Plakobranchidae</taxon>
        <taxon>Elysia</taxon>
    </lineage>
</organism>
<feature type="region of interest" description="Disordered" evidence="2">
    <location>
        <begin position="175"/>
        <end position="386"/>
    </location>
</feature>
<evidence type="ECO:0000256" key="1">
    <source>
        <dbReference type="ARBA" id="ARBA00023157"/>
    </source>
</evidence>
<dbReference type="STRING" id="188477.A0A3S1BM51"/>
<dbReference type="SUPFAM" id="SSF56496">
    <property type="entry name" value="Fibrinogen C-terminal domain-like"/>
    <property type="match status" value="1"/>
</dbReference>
<evidence type="ECO:0000259" key="3">
    <source>
        <dbReference type="PROSITE" id="PS51406"/>
    </source>
</evidence>
<proteinExistence type="predicted"/>
<dbReference type="InterPro" id="IPR050373">
    <property type="entry name" value="Fibrinogen_C-term_domain"/>
</dbReference>
<dbReference type="PANTHER" id="PTHR19143:SF444">
    <property type="entry name" value="PROTEIN SCABROUS"/>
    <property type="match status" value="1"/>
</dbReference>
<dbReference type="Proteomes" id="UP000271974">
    <property type="component" value="Unassembled WGS sequence"/>
</dbReference>
<feature type="compositionally biased region" description="Polar residues" evidence="2">
    <location>
        <begin position="206"/>
        <end position="232"/>
    </location>
</feature>
<dbReference type="InterPro" id="IPR014716">
    <property type="entry name" value="Fibrinogen_a/b/g_C_1"/>
</dbReference>
<feature type="compositionally biased region" description="Basic and acidic residues" evidence="2">
    <location>
        <begin position="235"/>
        <end position="282"/>
    </location>
</feature>
<dbReference type="Pfam" id="PF00147">
    <property type="entry name" value="Fibrinogen_C"/>
    <property type="match status" value="1"/>
</dbReference>
<feature type="compositionally biased region" description="Polar residues" evidence="2">
    <location>
        <begin position="175"/>
        <end position="189"/>
    </location>
</feature>
<dbReference type="EMBL" id="RQTK01000125">
    <property type="protein sequence ID" value="RUS86891.1"/>
    <property type="molecule type" value="Genomic_DNA"/>
</dbReference>
<reference evidence="4 5" key="1">
    <citation type="submission" date="2019-01" db="EMBL/GenBank/DDBJ databases">
        <title>A draft genome assembly of the solar-powered sea slug Elysia chlorotica.</title>
        <authorList>
            <person name="Cai H."/>
            <person name="Li Q."/>
            <person name="Fang X."/>
            <person name="Li J."/>
            <person name="Curtis N.E."/>
            <person name="Altenburger A."/>
            <person name="Shibata T."/>
            <person name="Feng M."/>
            <person name="Maeda T."/>
            <person name="Schwartz J.A."/>
            <person name="Shigenobu S."/>
            <person name="Lundholm N."/>
            <person name="Nishiyama T."/>
            <person name="Yang H."/>
            <person name="Hasebe M."/>
            <person name="Li S."/>
            <person name="Pierce S.K."/>
            <person name="Wang J."/>
        </authorList>
    </citation>
    <scope>NUCLEOTIDE SEQUENCE [LARGE SCALE GENOMIC DNA]</scope>
    <source>
        <strain evidence="4">EC2010</strain>
        <tissue evidence="4">Whole organism of an adult</tissue>
    </source>
</reference>
<protein>
    <recommendedName>
        <fullName evidence="3">Fibrinogen C-terminal domain-containing protein</fullName>
    </recommendedName>
</protein>
<keyword evidence="1" id="KW-1015">Disulfide bond</keyword>
<dbReference type="InterPro" id="IPR002181">
    <property type="entry name" value="Fibrinogen_a/b/g_C_dom"/>
</dbReference>
<dbReference type="Gene3D" id="3.90.215.10">
    <property type="entry name" value="Gamma Fibrinogen, chain A, domain 1"/>
    <property type="match status" value="1"/>
</dbReference>
<dbReference type="PROSITE" id="PS51406">
    <property type="entry name" value="FIBRINOGEN_C_2"/>
    <property type="match status" value="1"/>
</dbReference>
<sequence>MQDDGAASRPEVQAEIESLRVQFLYNANRLGALEKDLLNATLANCRRSTQDHRQASQMTALTEKFNDAQSEIFLLQEKVKHTDLTVFRAQKTMTENYQALRVLETLVKGLTPAGHTLDNVARDVDNLVKQVLPDCHAYFQLGYRTSGIYTINPGTLVKTLRVFCVMVVDKVAHPPSNSSIPLQPTSDSVGSGGIRPVSPKDRVEDASTQPVDSVRTTTVSFSLVTPESTQGQAGKVDEYSTKKSLQENGEVRTKDVDSKKRGDIIPSKIEVDEKPTRPESQRSIKIRKRQRRRKRRREKEHRKIDAREKRNKKKRRKREVELMTAGKQRDQNTRRRETEPGRTLNKDRAAIQQPHNHHRINSNETSGGEYKTTHSNTIFDPEPTRPQSDAQYLPTQANTVTPTEAGGWTVIQRRRDGGTNFTQTWDQYASGFGSVQKGEDLWLGNEALHHLTKLEPMELCIRLEDVFGSIWVATYSRFRVAGRGDNYRIQLSGYHGNATDALSQCDGSTFSTVDRPGERGSRGEHCARHTGAGWWFPHCHVSCLNGPHPLGMLWFNNAWLDWVQIRSSTLMVRPTGDSLRWP</sequence>